<sequence>MFKNKHILIALLVAPILSILAYVGTDLALSEKPHAAKEGQEYKLVSKSNCRYTSGLCDMANGEFKVQFRSEALSSSDLTLSLKSKFALDGVKVSLVDSEDQTAPPINMNAIDSSNLNWNVVLPAPKSDQSWLRVAIQADGTVYYGDTQTAFVTYETLFTEDHKAQ</sequence>
<evidence type="ECO:0000313" key="2">
    <source>
        <dbReference type="Proteomes" id="UP000273252"/>
    </source>
</evidence>
<proteinExistence type="predicted"/>
<reference evidence="1 2" key="1">
    <citation type="submission" date="2018-08" db="EMBL/GenBank/DDBJ databases">
        <title>Vibrio isolated from the Eastern China Marginal Seas.</title>
        <authorList>
            <person name="Li Y."/>
        </authorList>
    </citation>
    <scope>NUCLEOTIDE SEQUENCE [LARGE SCALE GENOMIC DNA]</scope>
    <source>
        <strain evidence="1 2">BEI233</strain>
    </source>
</reference>
<comment type="caution">
    <text evidence="1">The sequence shown here is derived from an EMBL/GenBank/DDBJ whole genome shotgun (WGS) entry which is preliminary data.</text>
</comment>
<organism evidence="1 2">
    <name type="scientific">Vibrio sinensis</name>
    <dbReference type="NCBI Taxonomy" id="2302434"/>
    <lineage>
        <taxon>Bacteria</taxon>
        <taxon>Pseudomonadati</taxon>
        <taxon>Pseudomonadota</taxon>
        <taxon>Gammaproteobacteria</taxon>
        <taxon>Vibrionales</taxon>
        <taxon>Vibrionaceae</taxon>
        <taxon>Vibrio</taxon>
    </lineage>
</organism>
<dbReference type="EMBL" id="QVMU01000033">
    <property type="protein sequence ID" value="RJX65418.1"/>
    <property type="molecule type" value="Genomic_DNA"/>
</dbReference>
<accession>A0A3A6Q5P6</accession>
<gene>
    <name evidence="1" type="ORF">DZ860_21490</name>
</gene>
<protein>
    <submittedName>
        <fullName evidence="1">Uncharacterized protein</fullName>
    </submittedName>
</protein>
<dbReference type="AlphaFoldDB" id="A0A3A6Q5P6"/>
<evidence type="ECO:0000313" key="1">
    <source>
        <dbReference type="EMBL" id="RJX65418.1"/>
    </source>
</evidence>
<keyword evidence="2" id="KW-1185">Reference proteome</keyword>
<dbReference type="OrthoDB" id="9793024at2"/>
<dbReference type="RefSeq" id="WP_120035116.1">
    <property type="nucleotide sequence ID" value="NZ_QVMU01000033.1"/>
</dbReference>
<dbReference type="Proteomes" id="UP000273252">
    <property type="component" value="Unassembled WGS sequence"/>
</dbReference>
<name>A0A3A6Q5P6_9VIBR</name>